<dbReference type="eggNOG" id="KOG4562">
    <property type="taxonomic scope" value="Eukaryota"/>
</dbReference>
<organism evidence="2 3">
    <name type="scientific">Heterocephalus glaber</name>
    <name type="common">Naked mole rat</name>
    <dbReference type="NCBI Taxonomy" id="10181"/>
    <lineage>
        <taxon>Eukaryota</taxon>
        <taxon>Metazoa</taxon>
        <taxon>Chordata</taxon>
        <taxon>Craniata</taxon>
        <taxon>Vertebrata</taxon>
        <taxon>Euteleostomi</taxon>
        <taxon>Mammalia</taxon>
        <taxon>Eutheria</taxon>
        <taxon>Euarchontoglires</taxon>
        <taxon>Glires</taxon>
        <taxon>Rodentia</taxon>
        <taxon>Hystricomorpha</taxon>
        <taxon>Bathyergidae</taxon>
        <taxon>Heterocephalus</taxon>
    </lineage>
</organism>
<accession>G5B3D8</accession>
<dbReference type="PROSITE" id="PS50838">
    <property type="entry name" value="MAGE"/>
    <property type="match status" value="2"/>
</dbReference>
<dbReference type="InterPro" id="IPR041898">
    <property type="entry name" value="MAGE_WH1"/>
</dbReference>
<proteinExistence type="predicted"/>
<dbReference type="PANTHER" id="PTHR11736">
    <property type="entry name" value="MELANOMA-ASSOCIATED ANTIGEN MAGE ANTIGEN"/>
    <property type="match status" value="1"/>
</dbReference>
<sequence>LDEKIAKLLPILLLKYQKKEPITRAEILDIVDGDYHVYFPLIVSLVCECMCLGFGIDVREVDPPGHTYVLIPLLGLTYNGMLGNDQIIPKINLLIVVLTIIFMKDNCASEEDIRKVLRMREKLPQSKHIVIREPWKFITEDLVREQYLEYRQVHNSDPTRYEFLWGPRAHAETSKMKVLEHLAKVNRRDPRSYPRLYEKALREDLQEAMLEPLQDMDVPQFLRNVLLNDKLRKLVSFLLRKYQKKEQVTLEEMLHVVHDDYREHFPLIFREVCESICLGFGIELREVDPPGHTYVLVPVLGLTYNGILDNDDQIIPKFDLLIYTLTAVFMRGNQVSEKVLKKQVIKWGMLALKEHIVIRELWKFITEDLVQEQYLVYRQVPDSDPANYEFLWGPRAHAETTQMKVLEHVAKLNRADPRSYPQLYDQALREE</sequence>
<dbReference type="PANTHER" id="PTHR11736:SF14">
    <property type="entry name" value="NSE3 HOMOLOG, SMC5-SMC6 COMPLEX COMPONENT"/>
    <property type="match status" value="1"/>
</dbReference>
<dbReference type="GO" id="GO:0000122">
    <property type="term" value="P:negative regulation of transcription by RNA polymerase II"/>
    <property type="evidence" value="ECO:0007669"/>
    <property type="project" value="TreeGrafter"/>
</dbReference>
<feature type="non-terminal residue" evidence="2">
    <location>
        <position position="431"/>
    </location>
</feature>
<evidence type="ECO:0000259" key="1">
    <source>
        <dbReference type="PROSITE" id="PS50838"/>
    </source>
</evidence>
<feature type="non-terminal residue" evidence="2">
    <location>
        <position position="1"/>
    </location>
</feature>
<protein>
    <submittedName>
        <fullName evidence="2">Melanoma-associated antigen 10</fullName>
    </submittedName>
</protein>
<feature type="domain" description="MAGE" evidence="1">
    <location>
        <begin position="1"/>
        <end position="200"/>
    </location>
</feature>
<feature type="domain" description="MAGE" evidence="1">
    <location>
        <begin position="227"/>
        <end position="427"/>
    </location>
</feature>
<dbReference type="InParanoid" id="G5B3D8"/>
<dbReference type="InterPro" id="IPR002190">
    <property type="entry name" value="MHD_dom"/>
</dbReference>
<evidence type="ECO:0000313" key="2">
    <source>
        <dbReference type="EMBL" id="EHB03799.1"/>
    </source>
</evidence>
<dbReference type="EMBL" id="JH168171">
    <property type="protein sequence ID" value="EHB03799.1"/>
    <property type="molecule type" value="Genomic_DNA"/>
</dbReference>
<dbReference type="GO" id="GO:0005634">
    <property type="term" value="C:nucleus"/>
    <property type="evidence" value="ECO:0007669"/>
    <property type="project" value="TreeGrafter"/>
</dbReference>
<dbReference type="InterPro" id="IPR037445">
    <property type="entry name" value="MAGE"/>
</dbReference>
<reference evidence="2 3" key="1">
    <citation type="journal article" date="2011" name="Nature">
        <title>Genome sequencing reveals insights into physiology and longevity of the naked mole rat.</title>
        <authorList>
            <person name="Kim E.B."/>
            <person name="Fang X."/>
            <person name="Fushan A.A."/>
            <person name="Huang Z."/>
            <person name="Lobanov A.V."/>
            <person name="Han L."/>
            <person name="Marino S.M."/>
            <person name="Sun X."/>
            <person name="Turanov A.A."/>
            <person name="Yang P."/>
            <person name="Yim S.H."/>
            <person name="Zhao X."/>
            <person name="Kasaikina M.V."/>
            <person name="Stoletzki N."/>
            <person name="Peng C."/>
            <person name="Polak P."/>
            <person name="Xiong Z."/>
            <person name="Kiezun A."/>
            <person name="Zhu Y."/>
            <person name="Chen Y."/>
            <person name="Kryukov G.V."/>
            <person name="Zhang Q."/>
            <person name="Peshkin L."/>
            <person name="Yang L."/>
            <person name="Bronson R.T."/>
            <person name="Buffenstein R."/>
            <person name="Wang B."/>
            <person name="Han C."/>
            <person name="Li Q."/>
            <person name="Chen L."/>
            <person name="Zhao W."/>
            <person name="Sunyaev S.R."/>
            <person name="Park T.J."/>
            <person name="Zhang G."/>
            <person name="Wang J."/>
            <person name="Gladyshev V.N."/>
        </authorList>
    </citation>
    <scope>NUCLEOTIDE SEQUENCE [LARGE SCALE GENOMIC DNA]</scope>
</reference>
<dbReference type="AlphaFoldDB" id="G5B3D8"/>
<dbReference type="SMART" id="SM01373">
    <property type="entry name" value="MAGE"/>
    <property type="match status" value="2"/>
</dbReference>
<dbReference type="Proteomes" id="UP000006813">
    <property type="component" value="Unassembled WGS sequence"/>
</dbReference>
<dbReference type="Pfam" id="PF01454">
    <property type="entry name" value="MAGE"/>
    <property type="match status" value="2"/>
</dbReference>
<gene>
    <name evidence="2" type="ORF">GW7_10469</name>
</gene>
<name>G5B3D8_HETGA</name>
<dbReference type="STRING" id="10181.G5B3D8"/>
<dbReference type="Gene3D" id="1.10.10.1210">
    <property type="entry name" value="MAGE homology domain, winged helix WH2 motif"/>
    <property type="match status" value="2"/>
</dbReference>
<dbReference type="InterPro" id="IPR041899">
    <property type="entry name" value="MAGE_WH2"/>
</dbReference>
<dbReference type="FunFam" id="1.10.10.1210:FF:000001">
    <property type="entry name" value="melanoma-associated antigen D1"/>
    <property type="match status" value="2"/>
</dbReference>
<dbReference type="Gene3D" id="1.10.10.1200">
    <property type="entry name" value="MAGE homology domain, winged helix WH1 motif"/>
    <property type="match status" value="2"/>
</dbReference>
<evidence type="ECO:0000313" key="3">
    <source>
        <dbReference type="Proteomes" id="UP000006813"/>
    </source>
</evidence>